<keyword evidence="1" id="KW-0732">Signal</keyword>
<accession>A0ABW1J2J1</accession>
<name>A0ABW1J2J1_9PSEU</name>
<protein>
    <submittedName>
        <fullName evidence="2">PepSY domain-containing protein</fullName>
    </submittedName>
</protein>
<organism evidence="2 3">
    <name type="scientific">Pseudonocardia hispaniensis</name>
    <dbReference type="NCBI Taxonomy" id="904933"/>
    <lineage>
        <taxon>Bacteria</taxon>
        <taxon>Bacillati</taxon>
        <taxon>Actinomycetota</taxon>
        <taxon>Actinomycetes</taxon>
        <taxon>Pseudonocardiales</taxon>
        <taxon>Pseudonocardiaceae</taxon>
        <taxon>Pseudonocardia</taxon>
    </lineage>
</organism>
<sequence length="122" mass="11909">MRKLIWIGGAALAAAAAVAVGAGAAAALPGATPGAAAVSVAAAQDTDGPETPDVPLTGSDLERATKAALAHTGGGTVTETETGDDAAAYGVEIRTPDGRHVEVNLDRDFAVTGQEADDNDGD</sequence>
<keyword evidence="3" id="KW-1185">Reference proteome</keyword>
<evidence type="ECO:0000256" key="1">
    <source>
        <dbReference type="SAM" id="SignalP"/>
    </source>
</evidence>
<gene>
    <name evidence="2" type="ORF">ACFQE5_11655</name>
</gene>
<dbReference type="Proteomes" id="UP001596302">
    <property type="component" value="Unassembled WGS sequence"/>
</dbReference>
<feature type="signal peptide" evidence="1">
    <location>
        <begin position="1"/>
        <end position="24"/>
    </location>
</feature>
<dbReference type="RefSeq" id="WP_379584881.1">
    <property type="nucleotide sequence ID" value="NZ_JBHSQW010000025.1"/>
</dbReference>
<comment type="caution">
    <text evidence="2">The sequence shown here is derived from an EMBL/GenBank/DDBJ whole genome shotgun (WGS) entry which is preliminary data.</text>
</comment>
<reference evidence="3" key="1">
    <citation type="journal article" date="2019" name="Int. J. Syst. Evol. Microbiol.">
        <title>The Global Catalogue of Microorganisms (GCM) 10K type strain sequencing project: providing services to taxonomists for standard genome sequencing and annotation.</title>
        <authorList>
            <consortium name="The Broad Institute Genomics Platform"/>
            <consortium name="The Broad Institute Genome Sequencing Center for Infectious Disease"/>
            <person name="Wu L."/>
            <person name="Ma J."/>
        </authorList>
    </citation>
    <scope>NUCLEOTIDE SEQUENCE [LARGE SCALE GENOMIC DNA]</scope>
    <source>
        <strain evidence="3">CCM 8391</strain>
    </source>
</reference>
<proteinExistence type="predicted"/>
<evidence type="ECO:0000313" key="2">
    <source>
        <dbReference type="EMBL" id="MFC5994864.1"/>
    </source>
</evidence>
<evidence type="ECO:0000313" key="3">
    <source>
        <dbReference type="Proteomes" id="UP001596302"/>
    </source>
</evidence>
<dbReference type="Gene3D" id="3.30.505.20">
    <property type="match status" value="1"/>
</dbReference>
<dbReference type="EMBL" id="JBHSQW010000025">
    <property type="protein sequence ID" value="MFC5994864.1"/>
    <property type="molecule type" value="Genomic_DNA"/>
</dbReference>
<feature type="chain" id="PRO_5047304389" evidence="1">
    <location>
        <begin position="25"/>
        <end position="122"/>
    </location>
</feature>